<feature type="non-terminal residue" evidence="2">
    <location>
        <position position="71"/>
    </location>
</feature>
<evidence type="ECO:0000313" key="2">
    <source>
        <dbReference type="EMBL" id="VAW49191.1"/>
    </source>
</evidence>
<protein>
    <submittedName>
        <fullName evidence="2">Uncharacterized protein</fullName>
    </submittedName>
</protein>
<dbReference type="AlphaFoldDB" id="A0A3B0W1M4"/>
<organism evidence="2">
    <name type="scientific">hydrothermal vent metagenome</name>
    <dbReference type="NCBI Taxonomy" id="652676"/>
    <lineage>
        <taxon>unclassified sequences</taxon>
        <taxon>metagenomes</taxon>
        <taxon>ecological metagenomes</taxon>
    </lineage>
</organism>
<accession>A0A3B0W1M4</accession>
<keyword evidence="1" id="KW-1133">Transmembrane helix</keyword>
<reference evidence="2" key="1">
    <citation type="submission" date="2018-06" db="EMBL/GenBank/DDBJ databases">
        <authorList>
            <person name="Zhirakovskaya E."/>
        </authorList>
    </citation>
    <scope>NUCLEOTIDE SEQUENCE</scope>
</reference>
<keyword evidence="1" id="KW-0472">Membrane</keyword>
<keyword evidence="1" id="KW-0812">Transmembrane</keyword>
<proteinExistence type="predicted"/>
<feature type="transmembrane region" description="Helical" evidence="1">
    <location>
        <begin position="20"/>
        <end position="41"/>
    </location>
</feature>
<dbReference type="EMBL" id="UOFB01000329">
    <property type="protein sequence ID" value="VAW49191.1"/>
    <property type="molecule type" value="Genomic_DNA"/>
</dbReference>
<evidence type="ECO:0000256" key="1">
    <source>
        <dbReference type="SAM" id="Phobius"/>
    </source>
</evidence>
<gene>
    <name evidence="2" type="ORF">MNBD_GAMMA04-397</name>
</gene>
<sequence length="71" mass="7913">MKVLILIKHLLSKESVKKCFGLYGITFSTILSVLFTSPVVFSNEKNGQKGSLANLPAIYIERIKDQSENLV</sequence>
<name>A0A3B0W1M4_9ZZZZ</name>